<accession>A0AAE1LKX6</accession>
<keyword evidence="3" id="KW-1185">Reference proteome</keyword>
<feature type="compositionally biased region" description="Basic residues" evidence="1">
    <location>
        <begin position="21"/>
        <end position="34"/>
    </location>
</feature>
<organism evidence="2 3">
    <name type="scientific">Frankliniella fusca</name>
    <dbReference type="NCBI Taxonomy" id="407009"/>
    <lineage>
        <taxon>Eukaryota</taxon>
        <taxon>Metazoa</taxon>
        <taxon>Ecdysozoa</taxon>
        <taxon>Arthropoda</taxon>
        <taxon>Hexapoda</taxon>
        <taxon>Insecta</taxon>
        <taxon>Pterygota</taxon>
        <taxon>Neoptera</taxon>
        <taxon>Paraneoptera</taxon>
        <taxon>Thysanoptera</taxon>
        <taxon>Terebrantia</taxon>
        <taxon>Thripoidea</taxon>
        <taxon>Thripidae</taxon>
        <taxon>Frankliniella</taxon>
    </lineage>
</organism>
<reference evidence="2" key="2">
    <citation type="journal article" date="2023" name="BMC Genomics">
        <title>Pest status, molecular evolution, and epigenetic factors derived from the genome assembly of Frankliniella fusca, a thysanopteran phytovirus vector.</title>
        <authorList>
            <person name="Catto M.A."/>
            <person name="Labadie P.E."/>
            <person name="Jacobson A.L."/>
            <person name="Kennedy G.G."/>
            <person name="Srinivasan R."/>
            <person name="Hunt B.G."/>
        </authorList>
    </citation>
    <scope>NUCLEOTIDE SEQUENCE</scope>
    <source>
        <strain evidence="2">PL_HMW_Pooled</strain>
    </source>
</reference>
<reference evidence="2" key="1">
    <citation type="submission" date="2021-07" db="EMBL/GenBank/DDBJ databases">
        <authorList>
            <person name="Catto M.A."/>
            <person name="Jacobson A."/>
            <person name="Kennedy G."/>
            <person name="Labadie P."/>
            <person name="Hunt B.G."/>
            <person name="Srinivasan R."/>
        </authorList>
    </citation>
    <scope>NUCLEOTIDE SEQUENCE</scope>
    <source>
        <strain evidence="2">PL_HMW_Pooled</strain>
        <tissue evidence="2">Head</tissue>
    </source>
</reference>
<sequence length="96" mass="11379">MGKSKPRNSNNDRNMKTNIVTRKRIRERARKRREALRRHKDDAKAFYLLVMLIMEDEDCILLYKLYESPVVHGPEEINDLPQSKDLFLLGIHTEAK</sequence>
<proteinExistence type="predicted"/>
<dbReference type="AlphaFoldDB" id="A0AAE1LKX6"/>
<evidence type="ECO:0000313" key="3">
    <source>
        <dbReference type="Proteomes" id="UP001219518"/>
    </source>
</evidence>
<feature type="compositionally biased region" description="Polar residues" evidence="1">
    <location>
        <begin position="7"/>
        <end position="20"/>
    </location>
</feature>
<evidence type="ECO:0000313" key="2">
    <source>
        <dbReference type="EMBL" id="KAK3924021.1"/>
    </source>
</evidence>
<name>A0AAE1LKX6_9NEOP</name>
<comment type="caution">
    <text evidence="2">The sequence shown here is derived from an EMBL/GenBank/DDBJ whole genome shotgun (WGS) entry which is preliminary data.</text>
</comment>
<dbReference type="EMBL" id="JAHWGI010001161">
    <property type="protein sequence ID" value="KAK3924021.1"/>
    <property type="molecule type" value="Genomic_DNA"/>
</dbReference>
<evidence type="ECO:0000256" key="1">
    <source>
        <dbReference type="SAM" id="MobiDB-lite"/>
    </source>
</evidence>
<protein>
    <submittedName>
        <fullName evidence="2">Protein arginine N-methyltransferase 9</fullName>
    </submittedName>
</protein>
<dbReference type="Proteomes" id="UP001219518">
    <property type="component" value="Unassembled WGS sequence"/>
</dbReference>
<feature type="region of interest" description="Disordered" evidence="1">
    <location>
        <begin position="1"/>
        <end position="34"/>
    </location>
</feature>
<gene>
    <name evidence="2" type="ORF">KUF71_002351</name>
</gene>